<keyword evidence="3" id="KW-1185">Reference proteome</keyword>
<evidence type="ECO:0000256" key="1">
    <source>
        <dbReference type="SAM" id="Coils"/>
    </source>
</evidence>
<dbReference type="AlphaFoldDB" id="A2DCC9"/>
<organism evidence="2 3">
    <name type="scientific">Trichomonas vaginalis (strain ATCC PRA-98 / G3)</name>
    <dbReference type="NCBI Taxonomy" id="412133"/>
    <lineage>
        <taxon>Eukaryota</taxon>
        <taxon>Metamonada</taxon>
        <taxon>Parabasalia</taxon>
        <taxon>Trichomonadida</taxon>
        <taxon>Trichomonadidae</taxon>
        <taxon>Trichomonas</taxon>
    </lineage>
</organism>
<reference evidence="2" key="2">
    <citation type="journal article" date="2007" name="Science">
        <title>Draft genome sequence of the sexually transmitted pathogen Trichomonas vaginalis.</title>
        <authorList>
            <person name="Carlton J.M."/>
            <person name="Hirt R.P."/>
            <person name="Silva J.C."/>
            <person name="Delcher A.L."/>
            <person name="Schatz M."/>
            <person name="Zhao Q."/>
            <person name="Wortman J.R."/>
            <person name="Bidwell S.L."/>
            <person name="Alsmark U.C.M."/>
            <person name="Besteiro S."/>
            <person name="Sicheritz-Ponten T."/>
            <person name="Noel C.J."/>
            <person name="Dacks J.B."/>
            <person name="Foster P.G."/>
            <person name="Simillion C."/>
            <person name="Van de Peer Y."/>
            <person name="Miranda-Saavedra D."/>
            <person name="Barton G.J."/>
            <person name="Westrop G.D."/>
            <person name="Mueller S."/>
            <person name="Dessi D."/>
            <person name="Fiori P.L."/>
            <person name="Ren Q."/>
            <person name="Paulsen I."/>
            <person name="Zhang H."/>
            <person name="Bastida-Corcuera F.D."/>
            <person name="Simoes-Barbosa A."/>
            <person name="Brown M.T."/>
            <person name="Hayes R.D."/>
            <person name="Mukherjee M."/>
            <person name="Okumura C.Y."/>
            <person name="Schneider R."/>
            <person name="Smith A.J."/>
            <person name="Vanacova S."/>
            <person name="Villalvazo M."/>
            <person name="Haas B.J."/>
            <person name="Pertea M."/>
            <person name="Feldblyum T.V."/>
            <person name="Utterback T.R."/>
            <person name="Shu C.L."/>
            <person name="Osoegawa K."/>
            <person name="de Jong P.J."/>
            <person name="Hrdy I."/>
            <person name="Horvathova L."/>
            <person name="Zubacova Z."/>
            <person name="Dolezal P."/>
            <person name="Malik S.B."/>
            <person name="Logsdon J.M. Jr."/>
            <person name="Henze K."/>
            <person name="Gupta A."/>
            <person name="Wang C.C."/>
            <person name="Dunne R.L."/>
            <person name="Upcroft J.A."/>
            <person name="Upcroft P."/>
            <person name="White O."/>
            <person name="Salzberg S.L."/>
            <person name="Tang P."/>
            <person name="Chiu C.-H."/>
            <person name="Lee Y.-S."/>
            <person name="Embley T.M."/>
            <person name="Coombs G.H."/>
            <person name="Mottram J.C."/>
            <person name="Tachezy J."/>
            <person name="Fraser-Liggett C.M."/>
            <person name="Johnson P.J."/>
        </authorList>
    </citation>
    <scope>NUCLEOTIDE SEQUENCE [LARGE SCALE GENOMIC DNA]</scope>
    <source>
        <strain evidence="2">G3</strain>
    </source>
</reference>
<dbReference type="VEuPathDB" id="TrichDB:TVAGG3_0957490"/>
<keyword evidence="1" id="KW-0175">Coiled coil</keyword>
<dbReference type="EMBL" id="DS113187">
    <property type="protein sequence ID" value="EAY21866.1"/>
    <property type="molecule type" value="Genomic_DNA"/>
</dbReference>
<dbReference type="Proteomes" id="UP000001542">
    <property type="component" value="Unassembled WGS sequence"/>
</dbReference>
<evidence type="ECO:0000313" key="2">
    <source>
        <dbReference type="EMBL" id="EAY21866.1"/>
    </source>
</evidence>
<protein>
    <submittedName>
        <fullName evidence="2">Uncharacterized protein</fullName>
    </submittedName>
</protein>
<dbReference type="InParanoid" id="A2DCC9"/>
<sequence>MTRVYLENLSDNELNTSQNEYMKRIKSEIKERSRKIDEYEKEIERLKEESNNRSLNITDMESVIRHNSTTFVDNAASYLDQSINTQNNLEFQEVNHKMNNITKDRELETMQFKPKLLEDKLEKLNNFVNVTSQNIQDIHEKRDEIIKILNESQINNQSIHDSIDEIDQNQMNQQESAKNHLILYNKMIGDLKTKIESENTIFQDIKSQYTVELGKYTPIQVDTFEKDVLLKRVSELQSKIQKLEEESNQIANKKAVLLKISKEKEQELTEQKNATNKHKKNVDSLNVQIFPPYVVKLCKRIGKTKNLVAQTKNDIEVGKFAQKDIAIELSRLKKYLKSVERKIGREAENFLNIAMEINKSDSSLIIQNANEENSKQNHQKDAKEFDRIAKRKMYLESEWEDLFNHKYAEYKLKNPKTFPNNDIMKYVSQMIEEERCQTSRINIKIRDLEYYISILKKNINDLHKNIIELRVESDMLAHSPKMAHQMSIKELESKIDHLKHSIEQKRAKISERDDKLTRVEKANNIYSHHTPFIFIDIERVCDRKNLRYMRITDCILHEQKAESYVKTLENFLKYLSFNSASRDLENYSNQLTQWLSNLQNSL</sequence>
<name>A2DCC9_TRIV3</name>
<feature type="coiled-coil region" evidence="1">
    <location>
        <begin position="22"/>
        <end position="56"/>
    </location>
</feature>
<reference evidence="2" key="1">
    <citation type="submission" date="2006-10" db="EMBL/GenBank/DDBJ databases">
        <authorList>
            <person name="Amadeo P."/>
            <person name="Zhao Q."/>
            <person name="Wortman J."/>
            <person name="Fraser-Liggett C."/>
            <person name="Carlton J."/>
        </authorList>
    </citation>
    <scope>NUCLEOTIDE SEQUENCE</scope>
    <source>
        <strain evidence="2">G3</strain>
    </source>
</reference>
<gene>
    <name evidence="2" type="ORF">TVAG_249260</name>
</gene>
<dbReference type="SMR" id="A2DCC9"/>
<feature type="coiled-coil region" evidence="1">
    <location>
        <begin position="452"/>
        <end position="508"/>
    </location>
</feature>
<dbReference type="KEGG" id="tva:5467419"/>
<dbReference type="VEuPathDB" id="TrichDB:TVAG_249260"/>
<proteinExistence type="predicted"/>
<feature type="coiled-coil region" evidence="1">
    <location>
        <begin position="226"/>
        <end position="281"/>
    </location>
</feature>
<dbReference type="RefSeq" id="XP_001582852.1">
    <property type="nucleotide sequence ID" value="XM_001582802.1"/>
</dbReference>
<evidence type="ECO:0000313" key="3">
    <source>
        <dbReference type="Proteomes" id="UP000001542"/>
    </source>
</evidence>
<accession>A2DCC9</accession>